<dbReference type="InterPro" id="IPR005116">
    <property type="entry name" value="Transp-assoc_OB_typ1"/>
</dbReference>
<dbReference type="GO" id="GO:0015689">
    <property type="term" value="P:molybdate ion transport"/>
    <property type="evidence" value="ECO:0007669"/>
    <property type="project" value="InterPro"/>
</dbReference>
<dbReference type="PANTHER" id="PTHR30432">
    <property type="entry name" value="TRANSCRIPTIONAL REGULATOR MODE"/>
    <property type="match status" value="1"/>
</dbReference>
<organism evidence="4 5">
    <name type="scientific">Clostridium kluyveri (strain ATCC 8527 / DSM 555 / NBRC 12016 / NCIMB 10680 / K1)</name>
    <dbReference type="NCBI Taxonomy" id="431943"/>
    <lineage>
        <taxon>Bacteria</taxon>
        <taxon>Bacillati</taxon>
        <taxon>Bacillota</taxon>
        <taxon>Clostridia</taxon>
        <taxon>Eubacteriales</taxon>
        <taxon>Clostridiaceae</taxon>
        <taxon>Clostridium</taxon>
    </lineage>
</organism>
<feature type="domain" description="Mop" evidence="3">
    <location>
        <begin position="168"/>
        <end position="234"/>
    </location>
</feature>
<keyword evidence="5" id="KW-1185">Reference proteome</keyword>
<proteinExistence type="predicted"/>
<dbReference type="EMBL" id="CP000673">
    <property type="protein sequence ID" value="EDK34756.1"/>
    <property type="molecule type" value="Genomic_DNA"/>
</dbReference>
<dbReference type="PROSITE" id="PS51866">
    <property type="entry name" value="MOP"/>
    <property type="match status" value="2"/>
</dbReference>
<dbReference type="KEGG" id="ckl:CKL_2744"/>
<dbReference type="InterPro" id="IPR051815">
    <property type="entry name" value="Molybdate_resp_trans_reg"/>
</dbReference>
<dbReference type="SUPFAM" id="SSF50331">
    <property type="entry name" value="MOP-like"/>
    <property type="match status" value="2"/>
</dbReference>
<dbReference type="Proteomes" id="UP000002411">
    <property type="component" value="Chromosome"/>
</dbReference>
<dbReference type="InterPro" id="IPR004606">
    <property type="entry name" value="Mop_domain"/>
</dbReference>
<reference evidence="4 5" key="1">
    <citation type="journal article" date="2008" name="Proc. Natl. Acad. Sci. U.S.A.">
        <title>The genome of Clostridium kluyveri, a strict anaerobe with unique metabolic features.</title>
        <authorList>
            <person name="Seedorf H."/>
            <person name="Fricke W.F."/>
            <person name="Veith B."/>
            <person name="Brueggemann H."/>
            <person name="Liesegang H."/>
            <person name="Strittmatter A."/>
            <person name="Miethke M."/>
            <person name="Buckel W."/>
            <person name="Hinderberger J."/>
            <person name="Li F."/>
            <person name="Hagemeier C."/>
            <person name="Thauer R.K."/>
            <person name="Gottschalk G."/>
        </authorList>
    </citation>
    <scope>NUCLEOTIDE SEQUENCE [LARGE SCALE GENOMIC DNA]</scope>
    <source>
        <strain evidence="5">ATCC 8527 / DSM 555 / NCIMB 10680</strain>
    </source>
</reference>
<dbReference type="AlphaFoldDB" id="A5N0W0"/>
<evidence type="ECO:0000256" key="2">
    <source>
        <dbReference type="PROSITE-ProRule" id="PRU01213"/>
    </source>
</evidence>
<dbReference type="PANTHER" id="PTHR30432:SF1">
    <property type="entry name" value="DNA-BINDING TRANSCRIPTIONAL DUAL REGULATOR MODE"/>
    <property type="match status" value="1"/>
</dbReference>
<name>A5N0W0_CLOK5</name>
<evidence type="ECO:0000256" key="1">
    <source>
        <dbReference type="ARBA" id="ARBA00022505"/>
    </source>
</evidence>
<protein>
    <submittedName>
        <fullName evidence="4">Predicted molybdopterin binding protein</fullName>
    </submittedName>
</protein>
<dbReference type="InterPro" id="IPR008995">
    <property type="entry name" value="Mo/tungstate-bd_C_term_dom"/>
</dbReference>
<sequence>MIANYQPYGNYYDGFEYFCPWVRYSSKAHYPSNTTAEMALSARNQFIGRITKITRGDVVGQVVVDIGCGNSMSSVITTASIDQLRLRVGSQVRVIVKSTSVMIMSSSSNMTSNSNNTMPDSNRIMPNSNNMMPNSNNMMPNSNKMMPNSNNTMPKSNVKSDKEKYKMTLSARNQLKGKVTKITQGDVVSQILVDTGCKNLVSSVITTASLKDLEIKVGSEVKAVIKSTDAMIMK</sequence>
<accession>A5N0W0</accession>
<evidence type="ECO:0000259" key="3">
    <source>
        <dbReference type="PROSITE" id="PS51866"/>
    </source>
</evidence>
<dbReference type="NCBIfam" id="TIGR00638">
    <property type="entry name" value="Mop"/>
    <property type="match status" value="2"/>
</dbReference>
<dbReference type="Gene3D" id="2.40.50.100">
    <property type="match status" value="2"/>
</dbReference>
<dbReference type="STRING" id="431943.CKL_2744"/>
<feature type="domain" description="Mop" evidence="3">
    <location>
        <begin position="39"/>
        <end position="105"/>
    </location>
</feature>
<evidence type="ECO:0000313" key="5">
    <source>
        <dbReference type="Proteomes" id="UP000002411"/>
    </source>
</evidence>
<evidence type="ECO:0000313" key="4">
    <source>
        <dbReference type="EMBL" id="EDK34756.1"/>
    </source>
</evidence>
<dbReference type="Pfam" id="PF03459">
    <property type="entry name" value="TOBE"/>
    <property type="match status" value="2"/>
</dbReference>
<dbReference type="HOGENOM" id="CLU_1183360_0_0_9"/>
<gene>
    <name evidence="4" type="ordered locus">CKL_2744</name>
</gene>
<dbReference type="eggNOG" id="COG3585">
    <property type="taxonomic scope" value="Bacteria"/>
</dbReference>
<dbReference type="RefSeq" id="WP_012103086.1">
    <property type="nucleotide sequence ID" value="NC_009706.1"/>
</dbReference>
<keyword evidence="1 2" id="KW-0500">Molybdenum</keyword>